<dbReference type="InterPro" id="IPR041698">
    <property type="entry name" value="Methyltransf_25"/>
</dbReference>
<reference evidence="4 5" key="1">
    <citation type="journal article" date="2021" name="Sci. Rep.">
        <title>The distribution of antibiotic resistance genes in chicken gut microbiota commensals.</title>
        <authorList>
            <person name="Juricova H."/>
            <person name="Matiasovicova J."/>
            <person name="Kubasova T."/>
            <person name="Cejkova D."/>
            <person name="Rychlik I."/>
        </authorList>
    </citation>
    <scope>NUCLEOTIDE SEQUENCE [LARGE SCALE GENOMIC DNA]</scope>
    <source>
        <strain evidence="4 5">An564</strain>
    </source>
</reference>
<dbReference type="Proteomes" id="UP000724149">
    <property type="component" value="Unassembled WGS sequence"/>
</dbReference>
<dbReference type="Pfam" id="PF13649">
    <property type="entry name" value="Methyltransf_25"/>
    <property type="match status" value="1"/>
</dbReference>
<dbReference type="PANTHER" id="PTHR43861:SF1">
    <property type="entry name" value="TRANS-ACONITATE 2-METHYLTRANSFERASE"/>
    <property type="match status" value="1"/>
</dbReference>
<dbReference type="CDD" id="cd02440">
    <property type="entry name" value="AdoMet_MTases"/>
    <property type="match status" value="1"/>
</dbReference>
<keyword evidence="2" id="KW-0808">Transferase</keyword>
<gene>
    <name evidence="4" type="ORF">H9X81_04490</name>
</gene>
<dbReference type="PANTHER" id="PTHR43861">
    <property type="entry name" value="TRANS-ACONITATE 2-METHYLTRANSFERASE-RELATED"/>
    <property type="match status" value="1"/>
</dbReference>
<feature type="domain" description="Methyltransferase" evidence="3">
    <location>
        <begin position="45"/>
        <end position="136"/>
    </location>
</feature>
<evidence type="ECO:0000313" key="5">
    <source>
        <dbReference type="Proteomes" id="UP000724149"/>
    </source>
</evidence>
<sequence>MNNIYDDKAFFDAYSRMARSTGGLEAAGEWHQLQPLFPAMEGSRVLDLGCGYGWHCKYAVEQGAAEALGLDLSEKMIAEARARNADPRIRYEVCGIAEYSYPAGYYDLVVSNLALHYLADLDDIYRKVFSTLRAGGVFLFNIEHPVFTAGVREDWVRDAEGRPVCWPVDNYYYPGERTTLFLGQEVKKQHHTLTQILMGLIRCGFVLEAVEEAMPDPSMLDLPGMADEMRRPMMLLVKARKPV</sequence>
<dbReference type="GO" id="GO:0008168">
    <property type="term" value="F:methyltransferase activity"/>
    <property type="evidence" value="ECO:0007669"/>
    <property type="project" value="UniProtKB-KW"/>
</dbReference>
<evidence type="ECO:0000313" key="4">
    <source>
        <dbReference type="EMBL" id="MBM6922950.1"/>
    </source>
</evidence>
<dbReference type="Gene3D" id="3.40.50.150">
    <property type="entry name" value="Vaccinia Virus protein VP39"/>
    <property type="match status" value="1"/>
</dbReference>
<proteinExistence type="predicted"/>
<dbReference type="GO" id="GO:0032259">
    <property type="term" value="P:methylation"/>
    <property type="evidence" value="ECO:0007669"/>
    <property type="project" value="UniProtKB-KW"/>
</dbReference>
<dbReference type="InterPro" id="IPR029063">
    <property type="entry name" value="SAM-dependent_MTases_sf"/>
</dbReference>
<name>A0ABS2GKD1_9FIRM</name>
<dbReference type="EMBL" id="JACSNR010000003">
    <property type="protein sequence ID" value="MBM6922950.1"/>
    <property type="molecule type" value="Genomic_DNA"/>
</dbReference>
<dbReference type="RefSeq" id="WP_204720161.1">
    <property type="nucleotide sequence ID" value="NZ_JACSNR010000003.1"/>
</dbReference>
<protein>
    <submittedName>
        <fullName evidence="4">Class I SAM-dependent methyltransferase</fullName>
    </submittedName>
</protein>
<comment type="caution">
    <text evidence="4">The sequence shown here is derived from an EMBL/GenBank/DDBJ whole genome shotgun (WGS) entry which is preliminary data.</text>
</comment>
<organism evidence="4 5">
    <name type="scientific">Hydrogenoanaerobacterium saccharovorans</name>
    <dbReference type="NCBI Taxonomy" id="474960"/>
    <lineage>
        <taxon>Bacteria</taxon>
        <taxon>Bacillati</taxon>
        <taxon>Bacillota</taxon>
        <taxon>Clostridia</taxon>
        <taxon>Eubacteriales</taxon>
        <taxon>Oscillospiraceae</taxon>
        <taxon>Hydrogenoanaerobacterium</taxon>
    </lineage>
</organism>
<dbReference type="SUPFAM" id="SSF53335">
    <property type="entry name" value="S-adenosyl-L-methionine-dependent methyltransferases"/>
    <property type="match status" value="1"/>
</dbReference>
<keyword evidence="5" id="KW-1185">Reference proteome</keyword>
<evidence type="ECO:0000259" key="3">
    <source>
        <dbReference type="Pfam" id="PF13649"/>
    </source>
</evidence>
<accession>A0ABS2GKD1</accession>
<evidence type="ECO:0000256" key="1">
    <source>
        <dbReference type="ARBA" id="ARBA00022603"/>
    </source>
</evidence>
<evidence type="ECO:0000256" key="2">
    <source>
        <dbReference type="ARBA" id="ARBA00022679"/>
    </source>
</evidence>
<keyword evidence="1 4" id="KW-0489">Methyltransferase</keyword>